<dbReference type="EMBL" id="QPIW01000042">
    <property type="protein sequence ID" value="RDB02481.1"/>
    <property type="molecule type" value="Genomic_DNA"/>
</dbReference>
<dbReference type="InterPro" id="IPR008030">
    <property type="entry name" value="NmrA-like"/>
</dbReference>
<comment type="caution">
    <text evidence="2">The sequence shown here is derived from an EMBL/GenBank/DDBJ whole genome shotgun (WGS) entry which is preliminary data.</text>
</comment>
<dbReference type="Gene3D" id="3.90.25.10">
    <property type="entry name" value="UDP-galactose 4-epimerase, domain 1"/>
    <property type="match status" value="1"/>
</dbReference>
<dbReference type="Pfam" id="PF05368">
    <property type="entry name" value="NmrA"/>
    <property type="match status" value="1"/>
</dbReference>
<dbReference type="PANTHER" id="PTHR47129:SF1">
    <property type="entry name" value="NMRA-LIKE DOMAIN-CONTAINING PROTEIN"/>
    <property type="match status" value="1"/>
</dbReference>
<evidence type="ECO:0000313" key="3">
    <source>
        <dbReference type="Proteomes" id="UP000253141"/>
    </source>
</evidence>
<reference evidence="2 3" key="1">
    <citation type="submission" date="2018-07" db="EMBL/GenBank/DDBJ databases">
        <title>Genome analysis of Runella aurantiaca.</title>
        <authorList>
            <person name="Yang X."/>
        </authorList>
    </citation>
    <scope>NUCLEOTIDE SEQUENCE [LARGE SCALE GENOMIC DNA]</scope>
    <source>
        <strain evidence="2 3">YX9</strain>
    </source>
</reference>
<dbReference type="Proteomes" id="UP000253141">
    <property type="component" value="Unassembled WGS sequence"/>
</dbReference>
<sequence length="300" mass="32475">MTNQKTILVKKLITMILVTAATGHLGKGVIDFLLKAVPAHQIVALVRDPAKAEELTDKGIAIRKGDYFDAASLVKAFDGIETLLLISSGSLEDRVGQHTNAINAAKEAGVKHLIYTSALKTSYQTKFTLGVDHIKTEEYLKSSGISYTIFRNTFYAEVVPMLVGNALETGQWFYPAAEAKANFVLRADIAEALAKVLVAPEKHLNQTYEITSAKSYSFTELAEQLSDVTGKTITYTAISTESFKAGLGQAGVPEAFIPMLVSISEALKDGEMDVTDAALEQLLGRKPTALSLYFQANYTA</sequence>
<keyword evidence="3" id="KW-1185">Reference proteome</keyword>
<dbReference type="InterPro" id="IPR036291">
    <property type="entry name" value="NAD(P)-bd_dom_sf"/>
</dbReference>
<dbReference type="AlphaFoldDB" id="A0A369HY73"/>
<dbReference type="SUPFAM" id="SSF51735">
    <property type="entry name" value="NAD(P)-binding Rossmann-fold domains"/>
    <property type="match status" value="1"/>
</dbReference>
<dbReference type="PANTHER" id="PTHR47129">
    <property type="entry name" value="QUINONE OXIDOREDUCTASE 2"/>
    <property type="match status" value="1"/>
</dbReference>
<name>A0A369HY73_9BACT</name>
<feature type="domain" description="NmrA-like" evidence="1">
    <location>
        <begin position="15"/>
        <end position="277"/>
    </location>
</feature>
<accession>A0A369HY73</accession>
<gene>
    <name evidence="2" type="ORF">DVG78_28580</name>
</gene>
<dbReference type="CDD" id="cd05269">
    <property type="entry name" value="TMR_SDR_a"/>
    <property type="match status" value="1"/>
</dbReference>
<proteinExistence type="predicted"/>
<dbReference type="Gene3D" id="3.40.50.720">
    <property type="entry name" value="NAD(P)-binding Rossmann-like Domain"/>
    <property type="match status" value="1"/>
</dbReference>
<evidence type="ECO:0000259" key="1">
    <source>
        <dbReference type="Pfam" id="PF05368"/>
    </source>
</evidence>
<protein>
    <submittedName>
        <fullName evidence="2">SDR family NAD(P)-dependent oxidoreductase</fullName>
    </submittedName>
</protein>
<dbReference type="InterPro" id="IPR052718">
    <property type="entry name" value="NmrA-type_oxidoreductase"/>
</dbReference>
<evidence type="ECO:0000313" key="2">
    <source>
        <dbReference type="EMBL" id="RDB02481.1"/>
    </source>
</evidence>
<organism evidence="2 3">
    <name type="scientific">Runella aurantiaca</name>
    <dbReference type="NCBI Taxonomy" id="2282308"/>
    <lineage>
        <taxon>Bacteria</taxon>
        <taxon>Pseudomonadati</taxon>
        <taxon>Bacteroidota</taxon>
        <taxon>Cytophagia</taxon>
        <taxon>Cytophagales</taxon>
        <taxon>Spirosomataceae</taxon>
        <taxon>Runella</taxon>
    </lineage>
</organism>